<dbReference type="Proteomes" id="UP000038040">
    <property type="component" value="Unplaced"/>
</dbReference>
<feature type="signal peptide" evidence="1">
    <location>
        <begin position="1"/>
        <end position="18"/>
    </location>
</feature>
<feature type="domain" description="SCP" evidence="2">
    <location>
        <begin position="24"/>
        <end position="142"/>
    </location>
</feature>
<proteinExistence type="predicted"/>
<reference evidence="4" key="1">
    <citation type="submission" date="2017-02" db="UniProtKB">
        <authorList>
            <consortium name="WormBaseParasite"/>
        </authorList>
    </citation>
    <scope>IDENTIFICATION</scope>
</reference>
<organism evidence="3 4">
    <name type="scientific">Dracunculus medinensis</name>
    <name type="common">Guinea worm</name>
    <dbReference type="NCBI Taxonomy" id="318479"/>
    <lineage>
        <taxon>Eukaryota</taxon>
        <taxon>Metazoa</taxon>
        <taxon>Ecdysozoa</taxon>
        <taxon>Nematoda</taxon>
        <taxon>Chromadorea</taxon>
        <taxon>Rhabditida</taxon>
        <taxon>Spirurina</taxon>
        <taxon>Dracunculoidea</taxon>
        <taxon>Dracunculidae</taxon>
        <taxon>Dracunculus</taxon>
    </lineage>
</organism>
<evidence type="ECO:0000313" key="3">
    <source>
        <dbReference type="Proteomes" id="UP000038040"/>
    </source>
</evidence>
<dbReference type="Gene3D" id="3.40.33.10">
    <property type="entry name" value="CAP"/>
    <property type="match status" value="3"/>
</dbReference>
<dbReference type="Pfam" id="PF00188">
    <property type="entry name" value="CAP"/>
    <property type="match status" value="1"/>
</dbReference>
<evidence type="ECO:0000259" key="2">
    <source>
        <dbReference type="SMART" id="SM00198"/>
    </source>
</evidence>
<dbReference type="CDD" id="cd05380">
    <property type="entry name" value="CAP_euk"/>
    <property type="match status" value="2"/>
</dbReference>
<keyword evidence="1" id="KW-0732">Signal</keyword>
<dbReference type="InterPro" id="IPR001283">
    <property type="entry name" value="CRISP-related"/>
</dbReference>
<protein>
    <submittedName>
        <fullName evidence="4">SCP domain-containing protein</fullName>
    </submittedName>
</protein>
<name>A0A0N4UG37_DRAME</name>
<dbReference type="SUPFAM" id="SSF55797">
    <property type="entry name" value="PR-1-like"/>
    <property type="match status" value="2"/>
</dbReference>
<sequence length="312" mass="35434">LALLAILNIQMVDAGCRASRISDSERAEILNLHNQYRTALATGLVSNKKARMPRGNNIRKLEWDCNLEATAQRWAENCVFEHSTKSFRNNAGENLYAYWSSSDIKRSGVCSSCFTIYFECQFDFINQPLIKLIFHGSGNFINKDIYESGKPCSKCARYPGSKCQNNLCVGAQIVGAGCQRSQISDSERAEILNSHNSYRSTLAAGRKKPGFNHPIFKILSRLINYILSFATAQRWAENCVFEHSTKSFRNNAGENLYAYWRSTTIDRRHMKAAATAWWDEVKLMFTTTNFSNYARTAGMIGHFTQVSFIFKK</sequence>
<evidence type="ECO:0000256" key="1">
    <source>
        <dbReference type="SAM" id="SignalP"/>
    </source>
</evidence>
<dbReference type="AlphaFoldDB" id="A0A0N4UG37"/>
<dbReference type="InterPro" id="IPR014044">
    <property type="entry name" value="CAP_dom"/>
</dbReference>
<dbReference type="InterPro" id="IPR035940">
    <property type="entry name" value="CAP_sf"/>
</dbReference>
<feature type="domain" description="SCP" evidence="2">
    <location>
        <begin position="186"/>
        <end position="310"/>
    </location>
</feature>
<dbReference type="PANTHER" id="PTHR10334">
    <property type="entry name" value="CYSTEINE-RICH SECRETORY PROTEIN-RELATED"/>
    <property type="match status" value="1"/>
</dbReference>
<accession>A0A0N4UG37</accession>
<feature type="chain" id="PRO_5005886666" evidence="1">
    <location>
        <begin position="19"/>
        <end position="312"/>
    </location>
</feature>
<dbReference type="SMART" id="SM00198">
    <property type="entry name" value="SCP"/>
    <property type="match status" value="2"/>
</dbReference>
<evidence type="ECO:0000313" key="4">
    <source>
        <dbReference type="WBParaSite" id="DME_0000643401-mRNA-1"/>
    </source>
</evidence>
<dbReference type="WBParaSite" id="DME_0000643401-mRNA-1">
    <property type="protein sequence ID" value="DME_0000643401-mRNA-1"/>
    <property type="gene ID" value="DME_0000643401"/>
</dbReference>